<feature type="domain" description="Reverse transcriptase" evidence="2">
    <location>
        <begin position="1"/>
        <end position="284"/>
    </location>
</feature>
<reference evidence="3" key="1">
    <citation type="submission" date="2020-09" db="EMBL/GenBank/DDBJ databases">
        <title>Iningainema tapete sp. nov. (Scytonemataceae, Cyanobacteria) from greenhouses in central Florida (USA) produces two types of nodularin with biosynthetic potential for microcystin-LR and anabaenopeptins.</title>
        <authorList>
            <person name="Berthold D.E."/>
            <person name="Lefler F.W."/>
            <person name="Huang I.-S."/>
            <person name="Abdulla H."/>
            <person name="Zimba P.V."/>
            <person name="Laughinghouse H.D. IV."/>
        </authorList>
    </citation>
    <scope>NUCLEOTIDE SEQUENCE</scope>
    <source>
        <strain evidence="3">BLCCT55</strain>
    </source>
</reference>
<dbReference type="EMBL" id="JACXAE010000009">
    <property type="protein sequence ID" value="MBD2770825.1"/>
    <property type="molecule type" value="Genomic_DNA"/>
</dbReference>
<dbReference type="PANTHER" id="PTHR34047">
    <property type="entry name" value="NUCLEAR INTRON MATURASE 1, MITOCHONDRIAL-RELATED"/>
    <property type="match status" value="1"/>
</dbReference>
<keyword evidence="1" id="KW-0175">Coiled coil</keyword>
<dbReference type="PANTHER" id="PTHR34047:SF8">
    <property type="entry name" value="PROTEIN YKFC"/>
    <property type="match status" value="1"/>
</dbReference>
<dbReference type="RefSeq" id="WP_190825112.1">
    <property type="nucleotide sequence ID" value="NZ_CAWPPI010000009.1"/>
</dbReference>
<feature type="coiled-coil region" evidence="1">
    <location>
        <begin position="289"/>
        <end position="316"/>
    </location>
</feature>
<evidence type="ECO:0000256" key="1">
    <source>
        <dbReference type="SAM" id="Coils"/>
    </source>
</evidence>
<keyword evidence="3" id="KW-0695">RNA-directed DNA polymerase</keyword>
<dbReference type="GO" id="GO:0003964">
    <property type="term" value="F:RNA-directed DNA polymerase activity"/>
    <property type="evidence" value="ECO:0007669"/>
    <property type="project" value="UniProtKB-KW"/>
</dbReference>
<dbReference type="Pfam" id="PF00078">
    <property type="entry name" value="RVT_1"/>
    <property type="match status" value="1"/>
</dbReference>
<proteinExistence type="predicted"/>
<evidence type="ECO:0000259" key="2">
    <source>
        <dbReference type="PROSITE" id="PS50878"/>
    </source>
</evidence>
<comment type="caution">
    <text evidence="3">The sequence shown here is derived from an EMBL/GenBank/DDBJ whole genome shotgun (WGS) entry which is preliminary data.</text>
</comment>
<keyword evidence="4" id="KW-1185">Reference proteome</keyword>
<keyword evidence="3" id="KW-0808">Transferase</keyword>
<dbReference type="PROSITE" id="PS50878">
    <property type="entry name" value="RT_POL"/>
    <property type="match status" value="1"/>
</dbReference>
<accession>A0A8J6XA20</accession>
<dbReference type="Proteomes" id="UP000629098">
    <property type="component" value="Unassembled WGS sequence"/>
</dbReference>
<evidence type="ECO:0000313" key="3">
    <source>
        <dbReference type="EMBL" id="MBD2770825.1"/>
    </source>
</evidence>
<name>A0A8J6XA20_9CYAN</name>
<sequence length="352" mass="41309">MKRVGNLYPAITDFANLIEAACQAQKGKRLRDNVLQFHYNLETELVKLKSQLESKTYQPGRYKTFEICEPKPRLISAAPYRDRVVHHALCNIISPIFEKTFIADSYANRLGFGTHRALRRFTTFARSSRYVLQCDIKKYFPSIDHAILKTLLRRKIKCKDTLWLIDRIIDNSNPQDSPIEYFPGDDLLSPLQRRKGLPIGNLTSQCFANVYLNGLDHFVKEQLKVKKYVRYVDDFALFSDDKDFLAEARVAIEEYLVGFRLKLHPVKSQLFETWYGADFLGFRVLPDRIRVRTENLRRARRRLRRLQKDYAQGKIKIKDVSCSIKSWVAHIKHGDTWRLRQKIFTTLVFTRG</sequence>
<keyword evidence="3" id="KW-0548">Nucleotidyltransferase</keyword>
<dbReference type="AlphaFoldDB" id="A0A8J6XA20"/>
<dbReference type="InterPro" id="IPR051083">
    <property type="entry name" value="GrpII_Intron_Splice-Mob/Def"/>
</dbReference>
<dbReference type="InterPro" id="IPR043502">
    <property type="entry name" value="DNA/RNA_pol_sf"/>
</dbReference>
<dbReference type="SUPFAM" id="SSF56672">
    <property type="entry name" value="DNA/RNA polymerases"/>
    <property type="match status" value="1"/>
</dbReference>
<dbReference type="CDD" id="cd01646">
    <property type="entry name" value="RT_Bac_retron_I"/>
    <property type="match status" value="1"/>
</dbReference>
<protein>
    <submittedName>
        <fullName evidence="3">RNA-directed DNA polymerase</fullName>
    </submittedName>
</protein>
<evidence type="ECO:0000313" key="4">
    <source>
        <dbReference type="Proteomes" id="UP000629098"/>
    </source>
</evidence>
<organism evidence="3 4">
    <name type="scientific">Iningainema tapete BLCC-T55</name>
    <dbReference type="NCBI Taxonomy" id="2748662"/>
    <lineage>
        <taxon>Bacteria</taxon>
        <taxon>Bacillati</taxon>
        <taxon>Cyanobacteriota</taxon>
        <taxon>Cyanophyceae</taxon>
        <taxon>Nostocales</taxon>
        <taxon>Scytonemataceae</taxon>
        <taxon>Iningainema tapete</taxon>
    </lineage>
</organism>
<gene>
    <name evidence="3" type="ORF">ICL16_01465</name>
</gene>
<dbReference type="InterPro" id="IPR000477">
    <property type="entry name" value="RT_dom"/>
</dbReference>